<feature type="region of interest" description="Disordered" evidence="1">
    <location>
        <begin position="227"/>
        <end position="254"/>
    </location>
</feature>
<gene>
    <name evidence="2" type="ORF">PGLA1383_LOCUS53251</name>
</gene>
<dbReference type="EMBL" id="CAJNNV010031816">
    <property type="protein sequence ID" value="CAE8637953.1"/>
    <property type="molecule type" value="Genomic_DNA"/>
</dbReference>
<feature type="compositionally biased region" description="Low complexity" evidence="1">
    <location>
        <begin position="449"/>
        <end position="459"/>
    </location>
</feature>
<feature type="compositionally biased region" description="Low complexity" evidence="1">
    <location>
        <begin position="152"/>
        <end position="181"/>
    </location>
</feature>
<dbReference type="Proteomes" id="UP000654075">
    <property type="component" value="Unassembled WGS sequence"/>
</dbReference>
<feature type="region of interest" description="Disordered" evidence="1">
    <location>
        <begin position="401"/>
        <end position="466"/>
    </location>
</feature>
<dbReference type="AlphaFoldDB" id="A0A813HID0"/>
<evidence type="ECO:0000256" key="1">
    <source>
        <dbReference type="SAM" id="MobiDB-lite"/>
    </source>
</evidence>
<keyword evidence="3" id="KW-1185">Reference proteome</keyword>
<comment type="caution">
    <text evidence="2">The sequence shown here is derived from an EMBL/GenBank/DDBJ whole genome shotgun (WGS) entry which is preliminary data.</text>
</comment>
<protein>
    <submittedName>
        <fullName evidence="2">Uncharacterized protein</fullName>
    </submittedName>
</protein>
<organism evidence="2 3">
    <name type="scientific">Polarella glacialis</name>
    <name type="common">Dinoflagellate</name>
    <dbReference type="NCBI Taxonomy" id="89957"/>
    <lineage>
        <taxon>Eukaryota</taxon>
        <taxon>Sar</taxon>
        <taxon>Alveolata</taxon>
        <taxon>Dinophyceae</taxon>
        <taxon>Suessiales</taxon>
        <taxon>Suessiaceae</taxon>
        <taxon>Polarella</taxon>
    </lineage>
</organism>
<feature type="region of interest" description="Disordered" evidence="1">
    <location>
        <begin position="41"/>
        <end position="200"/>
    </location>
</feature>
<evidence type="ECO:0000313" key="2">
    <source>
        <dbReference type="EMBL" id="CAE8637953.1"/>
    </source>
</evidence>
<evidence type="ECO:0000313" key="3">
    <source>
        <dbReference type="Proteomes" id="UP000654075"/>
    </source>
</evidence>
<proteinExistence type="predicted"/>
<name>A0A813HID0_POLGL</name>
<sequence>MAASEPVEMLASDLGRALAALGLADKVDVETVSRYLRLNDRLQSSFKAPGGPSPKAPVEETLGFHGLLAVDSDAESEVPSSPQRGPPSPRSEREAAEATFSAPSCASGGPPQVVPPDSRGQLSPQSQSQGEEWPSSWAPGKESDPLLRSLYSQESLAQARSSASSGAAWGLGTSSITSLGSRVLRPPPPRPDKRDPARAQATMPAVYGPGASRAVRPGCFQECAARSRQFRQRQRPARGPSLAPAAASTEADPEPLPAGVPLIVSPHLEVLPPLGPLLRTPRQASNAACPFSKKLMDGSDVAVHLSCGHRFELSRLSAARRVAELVSGAGFAEKGALICPLCGEQRGVGNDGMLTTAYSTNADAYIGDLRKDWQVALRLPQDWPSLAPSSRAASGVSFPGTYSRGSLAPPTPPSEGQALAQRARSSGGASQGGLGADTHSKPGSAGLGAARTPPRTAPAGLSWAEF</sequence>
<reference evidence="2" key="1">
    <citation type="submission" date="2021-02" db="EMBL/GenBank/DDBJ databases">
        <authorList>
            <person name="Dougan E. K."/>
            <person name="Rhodes N."/>
            <person name="Thang M."/>
            <person name="Chan C."/>
        </authorList>
    </citation>
    <scope>NUCLEOTIDE SEQUENCE</scope>
</reference>
<feature type="compositionally biased region" description="Polar residues" evidence="1">
    <location>
        <begin position="120"/>
        <end position="130"/>
    </location>
</feature>
<accession>A0A813HID0</accession>
<feature type="compositionally biased region" description="Low complexity" evidence="1">
    <location>
        <begin position="418"/>
        <end position="428"/>
    </location>
</feature>